<feature type="region of interest" description="Disordered" evidence="1">
    <location>
        <begin position="270"/>
        <end position="297"/>
    </location>
</feature>
<gene>
    <name evidence="2" type="ORF">VOLCADRAFT_117169</name>
</gene>
<dbReference type="InParanoid" id="D8TSI6"/>
<reference evidence="2 3" key="1">
    <citation type="journal article" date="2010" name="Science">
        <title>Genomic analysis of organismal complexity in the multicellular green alga Volvox carteri.</title>
        <authorList>
            <person name="Prochnik S.E."/>
            <person name="Umen J."/>
            <person name="Nedelcu A.M."/>
            <person name="Hallmann A."/>
            <person name="Miller S.M."/>
            <person name="Nishii I."/>
            <person name="Ferris P."/>
            <person name="Kuo A."/>
            <person name="Mitros T."/>
            <person name="Fritz-Laylin L.K."/>
            <person name="Hellsten U."/>
            <person name="Chapman J."/>
            <person name="Simakov O."/>
            <person name="Rensing S.A."/>
            <person name="Terry A."/>
            <person name="Pangilinan J."/>
            <person name="Kapitonov V."/>
            <person name="Jurka J."/>
            <person name="Salamov A."/>
            <person name="Shapiro H."/>
            <person name="Schmutz J."/>
            <person name="Grimwood J."/>
            <person name="Lindquist E."/>
            <person name="Lucas S."/>
            <person name="Grigoriev I.V."/>
            <person name="Schmitt R."/>
            <person name="Kirk D."/>
            <person name="Rokhsar D.S."/>
        </authorList>
    </citation>
    <scope>NUCLEOTIDE SEQUENCE [LARGE SCALE GENOMIC DNA]</scope>
    <source>
        <strain evidence="3">f. Nagariensis / Eve</strain>
    </source>
</reference>
<feature type="region of interest" description="Disordered" evidence="1">
    <location>
        <begin position="1"/>
        <end position="236"/>
    </location>
</feature>
<feature type="compositionally biased region" description="Low complexity" evidence="1">
    <location>
        <begin position="127"/>
        <end position="167"/>
    </location>
</feature>
<name>D8TSI6_VOLCA</name>
<feature type="compositionally biased region" description="Low complexity" evidence="1">
    <location>
        <begin position="198"/>
        <end position="216"/>
    </location>
</feature>
<evidence type="ECO:0000256" key="1">
    <source>
        <dbReference type="SAM" id="MobiDB-lite"/>
    </source>
</evidence>
<protein>
    <submittedName>
        <fullName evidence="2">Uncharacterized protein</fullName>
    </submittedName>
</protein>
<dbReference type="EMBL" id="GL378335">
    <property type="protein sequence ID" value="EFJ49493.1"/>
    <property type="molecule type" value="Genomic_DNA"/>
</dbReference>
<dbReference type="KEGG" id="vcn:VOLCADRAFT_117169"/>
<dbReference type="AlphaFoldDB" id="D8TSI6"/>
<keyword evidence="3" id="KW-1185">Reference proteome</keyword>
<proteinExistence type="predicted"/>
<evidence type="ECO:0000313" key="3">
    <source>
        <dbReference type="Proteomes" id="UP000001058"/>
    </source>
</evidence>
<dbReference type="GeneID" id="9618530"/>
<sequence length="297" mass="29033">MTFAEYYQNRLLQQQQQEAGTPGSSGAGTGGPGSSVGRAAPRMIRTSSAASSAPGVAEGPAASAGGGEGGKWQRRAEGRGAAALVARVDGSNAAAASSDAPEAMKQEPVGSRMMNERHRPQALTQMAAVAARSSGPAGARAGNAAAAAAAATATFSSVVTGTASTSAPREERDGTRMELQPPGAAAGERNSGEGDSLGPSTSPASSPEAGPASNGGDLICGTGMGPGAEAAAASPRVDDVVGAADPEAAKRAAERLRSLALAAQRLKSWPLKDEPKGGAADGGGGGLALQRPGRPAR</sequence>
<feature type="compositionally biased region" description="Gly residues" evidence="1">
    <location>
        <begin position="23"/>
        <end position="34"/>
    </location>
</feature>
<feature type="compositionally biased region" description="Low complexity" evidence="1">
    <location>
        <begin position="47"/>
        <end position="63"/>
    </location>
</feature>
<organism evidence="3">
    <name type="scientific">Volvox carteri f. nagariensis</name>
    <dbReference type="NCBI Taxonomy" id="3068"/>
    <lineage>
        <taxon>Eukaryota</taxon>
        <taxon>Viridiplantae</taxon>
        <taxon>Chlorophyta</taxon>
        <taxon>core chlorophytes</taxon>
        <taxon>Chlorophyceae</taxon>
        <taxon>CS clade</taxon>
        <taxon>Chlamydomonadales</taxon>
        <taxon>Volvocaceae</taxon>
        <taxon>Volvox</taxon>
    </lineage>
</organism>
<evidence type="ECO:0000313" key="2">
    <source>
        <dbReference type="EMBL" id="EFJ49493.1"/>
    </source>
</evidence>
<dbReference type="Proteomes" id="UP000001058">
    <property type="component" value="Unassembled WGS sequence"/>
</dbReference>
<feature type="compositionally biased region" description="Low complexity" evidence="1">
    <location>
        <begin position="11"/>
        <end position="22"/>
    </location>
</feature>
<feature type="compositionally biased region" description="Low complexity" evidence="1">
    <location>
        <begin position="91"/>
        <end position="103"/>
    </location>
</feature>
<dbReference type="RefSeq" id="XP_002949474.1">
    <property type="nucleotide sequence ID" value="XM_002949428.1"/>
</dbReference>
<accession>D8TSI6</accession>